<dbReference type="AlphaFoldDB" id="A0A485BRU2"/>
<dbReference type="Proteomes" id="UP000401081">
    <property type="component" value="Unassembled WGS sequence"/>
</dbReference>
<name>A0A485BRU2_KLUCR</name>
<sequence>MGILDGFTQAQASGKDSVKKVGIGGYSMFARVKRLHRVSRAGSRRCVGRWQQCI</sequence>
<organism evidence="1 2">
    <name type="scientific">Kluyvera cryocrescens</name>
    <name type="common">Kluyvera citrophila</name>
    <dbReference type="NCBI Taxonomy" id="580"/>
    <lineage>
        <taxon>Bacteria</taxon>
        <taxon>Pseudomonadati</taxon>
        <taxon>Pseudomonadota</taxon>
        <taxon>Gammaproteobacteria</taxon>
        <taxon>Enterobacterales</taxon>
        <taxon>Enterobacteriaceae</taxon>
        <taxon>Kluyvera</taxon>
    </lineage>
</organism>
<keyword evidence="2" id="KW-1185">Reference proteome</keyword>
<dbReference type="EMBL" id="CAADJD010000022">
    <property type="protein sequence ID" value="VFS74632.1"/>
    <property type="molecule type" value="Genomic_DNA"/>
</dbReference>
<gene>
    <name evidence="1" type="ORF">NCTC12993_05164</name>
</gene>
<proteinExistence type="predicted"/>
<protein>
    <submittedName>
        <fullName evidence="1">Uncharacterized protein</fullName>
    </submittedName>
</protein>
<evidence type="ECO:0000313" key="1">
    <source>
        <dbReference type="EMBL" id="VFS74632.1"/>
    </source>
</evidence>
<accession>A0A485BRU2</accession>
<reference evidence="1 2" key="1">
    <citation type="submission" date="2019-03" db="EMBL/GenBank/DDBJ databases">
        <authorList>
            <consortium name="Pathogen Informatics"/>
        </authorList>
    </citation>
    <scope>NUCLEOTIDE SEQUENCE [LARGE SCALE GENOMIC DNA]</scope>
    <source>
        <strain evidence="1 2">NCTC12993</strain>
    </source>
</reference>
<evidence type="ECO:0000313" key="2">
    <source>
        <dbReference type="Proteomes" id="UP000401081"/>
    </source>
</evidence>